<dbReference type="EMBL" id="BNJG01000001">
    <property type="protein sequence ID" value="GHO55587.1"/>
    <property type="molecule type" value="Genomic_DNA"/>
</dbReference>
<dbReference type="InterPro" id="IPR011075">
    <property type="entry name" value="TetR_C"/>
</dbReference>
<organism evidence="6 7">
    <name type="scientific">Ktedonobacter robiniae</name>
    <dbReference type="NCBI Taxonomy" id="2778365"/>
    <lineage>
        <taxon>Bacteria</taxon>
        <taxon>Bacillati</taxon>
        <taxon>Chloroflexota</taxon>
        <taxon>Ktedonobacteria</taxon>
        <taxon>Ktedonobacterales</taxon>
        <taxon>Ktedonobacteraceae</taxon>
        <taxon>Ktedonobacter</taxon>
    </lineage>
</organism>
<keyword evidence="1" id="KW-0805">Transcription regulation</keyword>
<evidence type="ECO:0000256" key="2">
    <source>
        <dbReference type="ARBA" id="ARBA00023125"/>
    </source>
</evidence>
<dbReference type="InterPro" id="IPR036271">
    <property type="entry name" value="Tet_transcr_reg_TetR-rel_C_sf"/>
</dbReference>
<dbReference type="Pfam" id="PF00440">
    <property type="entry name" value="TetR_N"/>
    <property type="match status" value="1"/>
</dbReference>
<dbReference type="InterPro" id="IPR009057">
    <property type="entry name" value="Homeodomain-like_sf"/>
</dbReference>
<feature type="domain" description="HTH tetR-type" evidence="5">
    <location>
        <begin position="5"/>
        <end position="65"/>
    </location>
</feature>
<reference evidence="6 7" key="1">
    <citation type="journal article" date="2021" name="Int. J. Syst. Evol. Microbiol.">
        <title>Reticulibacter mediterranei gen. nov., sp. nov., within the new family Reticulibacteraceae fam. nov., and Ktedonospora formicarum gen. nov., sp. nov., Ktedonobacter robiniae sp. nov., Dictyobacter formicarum sp. nov. and Dictyobacter arantiisoli sp. nov., belonging to the class Ktedonobacteria.</title>
        <authorList>
            <person name="Yabe S."/>
            <person name="Zheng Y."/>
            <person name="Wang C.M."/>
            <person name="Sakai Y."/>
            <person name="Abe K."/>
            <person name="Yokota A."/>
            <person name="Donadio S."/>
            <person name="Cavaletti L."/>
            <person name="Monciardini P."/>
        </authorList>
    </citation>
    <scope>NUCLEOTIDE SEQUENCE [LARGE SCALE GENOMIC DNA]</scope>
    <source>
        <strain evidence="6 7">SOSP1-30</strain>
    </source>
</reference>
<dbReference type="SUPFAM" id="SSF48498">
    <property type="entry name" value="Tetracyclin repressor-like, C-terminal domain"/>
    <property type="match status" value="1"/>
</dbReference>
<keyword evidence="3" id="KW-0804">Transcription</keyword>
<dbReference type="PRINTS" id="PR00455">
    <property type="entry name" value="HTHTETR"/>
</dbReference>
<accession>A0ABQ3UT86</accession>
<dbReference type="SUPFAM" id="SSF46689">
    <property type="entry name" value="Homeodomain-like"/>
    <property type="match status" value="1"/>
</dbReference>
<sequence>MKTQVNTAQQIIEISLTLMIERGYNAFSYADITERLEIRKASIHYHFPNKSDLGRAVVVYYRALVQQSLNQIEQTSDNPRRQLAMYIEQVHKQLKEDNFFCLCTLFAAELPTLPENVRDEVQGYFRDQATWFSELLTSGRTKGIFTFGGDPQIEAQSVVAAMQGAMIAARTYQDPERFRAIALQVSSDLQK</sequence>
<dbReference type="Gene3D" id="1.10.357.10">
    <property type="entry name" value="Tetracycline Repressor, domain 2"/>
    <property type="match status" value="1"/>
</dbReference>
<evidence type="ECO:0000256" key="4">
    <source>
        <dbReference type="PROSITE-ProRule" id="PRU00335"/>
    </source>
</evidence>
<protein>
    <submittedName>
        <fullName evidence="6">TetR family transcriptional regulator</fullName>
    </submittedName>
</protein>
<dbReference type="PROSITE" id="PS50977">
    <property type="entry name" value="HTH_TETR_2"/>
    <property type="match status" value="1"/>
</dbReference>
<evidence type="ECO:0000256" key="3">
    <source>
        <dbReference type="ARBA" id="ARBA00023163"/>
    </source>
</evidence>
<dbReference type="PANTHER" id="PTHR47506:SF6">
    <property type="entry name" value="HTH-TYPE TRANSCRIPTIONAL REPRESSOR NEMR"/>
    <property type="match status" value="1"/>
</dbReference>
<evidence type="ECO:0000313" key="7">
    <source>
        <dbReference type="Proteomes" id="UP000654345"/>
    </source>
</evidence>
<evidence type="ECO:0000259" key="5">
    <source>
        <dbReference type="PROSITE" id="PS50977"/>
    </source>
</evidence>
<dbReference type="Proteomes" id="UP000654345">
    <property type="component" value="Unassembled WGS sequence"/>
</dbReference>
<dbReference type="Pfam" id="PF16925">
    <property type="entry name" value="TetR_C_13"/>
    <property type="match status" value="1"/>
</dbReference>
<evidence type="ECO:0000256" key="1">
    <source>
        <dbReference type="ARBA" id="ARBA00023015"/>
    </source>
</evidence>
<dbReference type="InterPro" id="IPR001647">
    <property type="entry name" value="HTH_TetR"/>
</dbReference>
<gene>
    <name evidence="6" type="ORF">KSB_40620</name>
</gene>
<dbReference type="RefSeq" id="WP_201372161.1">
    <property type="nucleotide sequence ID" value="NZ_BNJG01000001.1"/>
</dbReference>
<dbReference type="PANTHER" id="PTHR47506">
    <property type="entry name" value="TRANSCRIPTIONAL REGULATORY PROTEIN"/>
    <property type="match status" value="1"/>
</dbReference>
<keyword evidence="7" id="KW-1185">Reference proteome</keyword>
<keyword evidence="2 4" id="KW-0238">DNA-binding</keyword>
<evidence type="ECO:0000313" key="6">
    <source>
        <dbReference type="EMBL" id="GHO55587.1"/>
    </source>
</evidence>
<feature type="DNA-binding region" description="H-T-H motif" evidence="4">
    <location>
        <begin position="28"/>
        <end position="47"/>
    </location>
</feature>
<proteinExistence type="predicted"/>
<name>A0ABQ3UT86_9CHLR</name>
<comment type="caution">
    <text evidence="6">The sequence shown here is derived from an EMBL/GenBank/DDBJ whole genome shotgun (WGS) entry which is preliminary data.</text>
</comment>